<dbReference type="InterPro" id="IPR003593">
    <property type="entry name" value="AAA+_ATPase"/>
</dbReference>
<protein>
    <submittedName>
        <fullName evidence="11">ATP-binding cassette domain-containing protein</fullName>
    </submittedName>
</protein>
<evidence type="ECO:0000256" key="5">
    <source>
        <dbReference type="ARBA" id="ARBA00022741"/>
    </source>
</evidence>
<dbReference type="AlphaFoldDB" id="A0A4R9AS18"/>
<dbReference type="InterPro" id="IPR027417">
    <property type="entry name" value="P-loop_NTPase"/>
</dbReference>
<comment type="subcellular location">
    <subcellularLocation>
        <location evidence="1">Membrane</location>
        <topology evidence="1">Multi-pass membrane protein</topology>
    </subcellularLocation>
</comment>
<dbReference type="InterPro" id="IPR015856">
    <property type="entry name" value="ABC_transpr_CbiO/EcfA_su"/>
</dbReference>
<organism evidence="11 12">
    <name type="scientific">Cryobacterium gelidum</name>
    <dbReference type="NCBI Taxonomy" id="1259164"/>
    <lineage>
        <taxon>Bacteria</taxon>
        <taxon>Bacillati</taxon>
        <taxon>Actinomycetota</taxon>
        <taxon>Actinomycetes</taxon>
        <taxon>Micrococcales</taxon>
        <taxon>Microbacteriaceae</taxon>
        <taxon>Cryobacterium</taxon>
    </lineage>
</organism>
<feature type="transmembrane region" description="Helical" evidence="9">
    <location>
        <begin position="51"/>
        <end position="71"/>
    </location>
</feature>
<proteinExistence type="inferred from homology"/>
<dbReference type="SMART" id="SM00382">
    <property type="entry name" value="AAA"/>
    <property type="match status" value="2"/>
</dbReference>
<comment type="similarity">
    <text evidence="2">Belongs to the ABC transporter superfamily.</text>
</comment>
<dbReference type="InterPro" id="IPR050095">
    <property type="entry name" value="ECF_ABC_transporter_ATP-bd"/>
</dbReference>
<evidence type="ECO:0000256" key="3">
    <source>
        <dbReference type="ARBA" id="ARBA00022448"/>
    </source>
</evidence>
<dbReference type="GO" id="GO:0043190">
    <property type="term" value="C:ATP-binding cassette (ABC) transporter complex"/>
    <property type="evidence" value="ECO:0007669"/>
    <property type="project" value="TreeGrafter"/>
</dbReference>
<evidence type="ECO:0000259" key="10">
    <source>
        <dbReference type="PROSITE" id="PS50893"/>
    </source>
</evidence>
<comment type="caution">
    <text evidence="11">The sequence shown here is derived from an EMBL/GenBank/DDBJ whole genome shotgun (WGS) entry which is preliminary data.</text>
</comment>
<dbReference type="Pfam" id="PF00005">
    <property type="entry name" value="ABC_tran"/>
    <property type="match status" value="2"/>
</dbReference>
<evidence type="ECO:0000256" key="6">
    <source>
        <dbReference type="ARBA" id="ARBA00022840"/>
    </source>
</evidence>
<gene>
    <name evidence="11" type="ORF">E3T50_14780</name>
</gene>
<keyword evidence="5" id="KW-0547">Nucleotide-binding</keyword>
<evidence type="ECO:0000256" key="7">
    <source>
        <dbReference type="ARBA" id="ARBA00022989"/>
    </source>
</evidence>
<evidence type="ECO:0000256" key="2">
    <source>
        <dbReference type="ARBA" id="ARBA00005417"/>
    </source>
</evidence>
<feature type="domain" description="ABC transporter" evidence="10">
    <location>
        <begin position="451"/>
        <end position="671"/>
    </location>
</feature>
<dbReference type="PROSITE" id="PS50893">
    <property type="entry name" value="ABC_TRANSPORTER_2"/>
    <property type="match status" value="2"/>
</dbReference>
<keyword evidence="12" id="KW-1185">Reference proteome</keyword>
<feature type="transmembrane region" description="Helical" evidence="9">
    <location>
        <begin position="78"/>
        <end position="101"/>
    </location>
</feature>
<dbReference type="InterPro" id="IPR003439">
    <property type="entry name" value="ABC_transporter-like_ATP-bd"/>
</dbReference>
<dbReference type="InterPro" id="IPR003339">
    <property type="entry name" value="ABC/ECF_trnsptr_transmembrane"/>
</dbReference>
<dbReference type="CDD" id="cd16914">
    <property type="entry name" value="EcfT"/>
    <property type="match status" value="1"/>
</dbReference>
<dbReference type="Proteomes" id="UP000297983">
    <property type="component" value="Unassembled WGS sequence"/>
</dbReference>
<feature type="domain" description="ABC transporter" evidence="10">
    <location>
        <begin position="189"/>
        <end position="430"/>
    </location>
</feature>
<keyword evidence="6 11" id="KW-0067">ATP-binding</keyword>
<dbReference type="Gene3D" id="3.40.50.300">
    <property type="entry name" value="P-loop containing nucleotide triphosphate hydrolases"/>
    <property type="match status" value="2"/>
</dbReference>
<dbReference type="CDD" id="cd03225">
    <property type="entry name" value="ABC_cobalt_CbiO_domain1"/>
    <property type="match status" value="1"/>
</dbReference>
<dbReference type="GO" id="GO:0005524">
    <property type="term" value="F:ATP binding"/>
    <property type="evidence" value="ECO:0007669"/>
    <property type="project" value="UniProtKB-KW"/>
</dbReference>
<sequence length="671" mass="70675">MFRLRLAPLRAAVVLAAGFVLLRVVYRVVFGGAGAGAGTGTGPLLLDMPLLRLDGPFSHITLFGPITLVGLGNAALSALPVAAVIVFFGLLNAIINVQALFARGAGRGPLRAISRSLVIAWATFPALLESVRRVRVARSLRGERSIESLLVPIFEQTIERALALAASMETRGFAATRVVTGVCEAPVVLRDAGLNFGAAPDKTGWHLDELNVTLKPATLTVIVGATGSGKTSLLHSMSGLFQHFYDGTQQGRIDIAGADRARTPPRDTAGFVGLVAQNVRLGFAAETVHDEIGFALAVRSVAPPIVHARVLEVAARLKIEHLVDRSIDQLSAGEASLVAIAAALVNHPILLLVDEPLADLDTAARDRVCAVLGQLAHEAGVCVVIAEHNTREFNLIADAWLQIRGSRVHQLSAADRPADRPAGALPIPRSVPAIDATRGGSTGGIAAVSAVPLASIRQLSVLHRPKLVVDDVSFDIATGELIALRGSNGAGKSSLLRAIALPTDAETVIVGGLDVRSLKRRARRQAVGLVPENFDDLLFTITVAEECRRADRTLAGASTAQTFAGLLGFDTVTDAAHLLQRHPRDLSAGERLCLVMAIQLAARPALLLVDEPTRGLDLGARTLVSAALVRAAGHSRAVLFATHDEDFARGLATRTLLMHHGRLSVPCQVLS</sequence>
<evidence type="ECO:0000256" key="4">
    <source>
        <dbReference type="ARBA" id="ARBA00022692"/>
    </source>
</evidence>
<dbReference type="EMBL" id="SOHL01000027">
    <property type="protein sequence ID" value="TFD68395.1"/>
    <property type="molecule type" value="Genomic_DNA"/>
</dbReference>
<keyword evidence="4 9" id="KW-0812">Transmembrane</keyword>
<evidence type="ECO:0000256" key="9">
    <source>
        <dbReference type="SAM" id="Phobius"/>
    </source>
</evidence>
<keyword evidence="8 9" id="KW-0472">Membrane</keyword>
<evidence type="ECO:0000256" key="1">
    <source>
        <dbReference type="ARBA" id="ARBA00004141"/>
    </source>
</evidence>
<dbReference type="InterPro" id="IPR017871">
    <property type="entry name" value="ABC_transporter-like_CS"/>
</dbReference>
<reference evidence="11 12" key="1">
    <citation type="submission" date="2019-03" db="EMBL/GenBank/DDBJ databases">
        <title>Genomics of glacier-inhabiting Cryobacterium strains.</title>
        <authorList>
            <person name="Liu Q."/>
            <person name="Xin Y.-H."/>
        </authorList>
    </citation>
    <scope>NUCLEOTIDE SEQUENCE [LARGE SCALE GENOMIC DNA]</scope>
    <source>
        <strain evidence="11 12">Hz16</strain>
    </source>
</reference>
<evidence type="ECO:0000313" key="11">
    <source>
        <dbReference type="EMBL" id="TFD68395.1"/>
    </source>
</evidence>
<dbReference type="PANTHER" id="PTHR43553">
    <property type="entry name" value="HEAVY METAL TRANSPORTER"/>
    <property type="match status" value="1"/>
</dbReference>
<accession>A0A4R9AS18</accession>
<dbReference type="GO" id="GO:0016887">
    <property type="term" value="F:ATP hydrolysis activity"/>
    <property type="evidence" value="ECO:0007669"/>
    <property type="project" value="InterPro"/>
</dbReference>
<name>A0A4R9AS18_9MICO</name>
<evidence type="ECO:0000256" key="8">
    <source>
        <dbReference type="ARBA" id="ARBA00023136"/>
    </source>
</evidence>
<dbReference type="SUPFAM" id="SSF52540">
    <property type="entry name" value="P-loop containing nucleoside triphosphate hydrolases"/>
    <property type="match status" value="2"/>
</dbReference>
<keyword evidence="3" id="KW-0813">Transport</keyword>
<evidence type="ECO:0000313" key="12">
    <source>
        <dbReference type="Proteomes" id="UP000297983"/>
    </source>
</evidence>
<dbReference type="RefSeq" id="WP_134552940.1">
    <property type="nucleotide sequence ID" value="NZ_SOHL01000027.1"/>
</dbReference>
<keyword evidence="7 9" id="KW-1133">Transmembrane helix</keyword>
<dbReference type="PROSITE" id="PS00211">
    <property type="entry name" value="ABC_TRANSPORTER_1"/>
    <property type="match status" value="1"/>
</dbReference>
<dbReference type="GO" id="GO:0042626">
    <property type="term" value="F:ATPase-coupled transmembrane transporter activity"/>
    <property type="evidence" value="ECO:0007669"/>
    <property type="project" value="TreeGrafter"/>
</dbReference>